<accession>A0A223MUT7</accession>
<dbReference type="Proteomes" id="UP000215148">
    <property type="component" value="Chromosome 1"/>
</dbReference>
<dbReference type="KEGG" id="vqi:CCZ37_01445"/>
<keyword evidence="2" id="KW-1185">Reference proteome</keyword>
<evidence type="ECO:0000313" key="1">
    <source>
        <dbReference type="EMBL" id="ASU21345.1"/>
    </source>
</evidence>
<name>A0A223MUT7_9VIBR</name>
<gene>
    <name evidence="1" type="ORF">CCZ37_01445</name>
</gene>
<evidence type="ECO:0000313" key="2">
    <source>
        <dbReference type="Proteomes" id="UP000215148"/>
    </source>
</evidence>
<reference evidence="1 2" key="1">
    <citation type="submission" date="2017-08" db="EMBL/GenBank/DDBJ databases">
        <title>The Vibrio qinghaiensis sp.-Q67 is a luminous bacteria isolated firstly from Qinghai lake, Qinghai province, China, which has been proved to be very sensitive to detect environmental and food pollutants. Therefore, complete genome analysis of V. qinghaiensis sp.-Q67 highlights the potential application of this strain on detection of hazards in the contaminated environments.</title>
        <authorList>
            <person name="Gong L."/>
        </authorList>
    </citation>
    <scope>NUCLEOTIDE SEQUENCE [LARGE SCALE GENOMIC DNA]</scope>
    <source>
        <strain evidence="1 2">Q67</strain>
    </source>
</reference>
<dbReference type="AlphaFoldDB" id="A0A223MUT7"/>
<dbReference type="SUPFAM" id="SSF54631">
    <property type="entry name" value="CBS-domain pair"/>
    <property type="match status" value="1"/>
</dbReference>
<evidence type="ECO:0008006" key="3">
    <source>
        <dbReference type="Google" id="ProtNLM"/>
    </source>
</evidence>
<dbReference type="InterPro" id="IPR046342">
    <property type="entry name" value="CBS_dom_sf"/>
</dbReference>
<dbReference type="EMBL" id="CP022741">
    <property type="protein sequence ID" value="ASU21345.1"/>
    <property type="molecule type" value="Genomic_DNA"/>
</dbReference>
<sequence length="131" mass="14432">MVMYNTSLAMGNRLPAAHSIQTEMDNNFICVGASLSVEAVIATLRSSSLTDKRLNLIFISGDAGEYLGFVYLSKVVVSQMNIIMKDIMHKSDIAISALMDKVQARKLLLDSHLPMIPIIDSRNRVIGVYSI</sequence>
<dbReference type="Gene3D" id="3.10.580.10">
    <property type="entry name" value="CBS-domain"/>
    <property type="match status" value="1"/>
</dbReference>
<organism evidence="1 2">
    <name type="scientific">Vibrio qinghaiensis</name>
    <dbReference type="NCBI Taxonomy" id="2025808"/>
    <lineage>
        <taxon>Bacteria</taxon>
        <taxon>Pseudomonadati</taxon>
        <taxon>Pseudomonadota</taxon>
        <taxon>Gammaproteobacteria</taxon>
        <taxon>Vibrionales</taxon>
        <taxon>Vibrionaceae</taxon>
        <taxon>Vibrio</taxon>
    </lineage>
</organism>
<protein>
    <recommendedName>
        <fullName evidence="3">CBS domain-containing protein</fullName>
    </recommendedName>
</protein>
<dbReference type="RefSeq" id="WP_088720757.1">
    <property type="nucleotide sequence ID" value="NZ_CAWNHI010000001.1"/>
</dbReference>
<proteinExistence type="predicted"/>